<proteinExistence type="predicted"/>
<accession>A0A9P3PRC7</accession>
<dbReference type="AlphaFoldDB" id="A0A9P3PRC7"/>
<feature type="region of interest" description="Disordered" evidence="1">
    <location>
        <begin position="385"/>
        <end position="434"/>
    </location>
</feature>
<dbReference type="OrthoDB" id="3070668at2759"/>
<feature type="region of interest" description="Disordered" evidence="1">
    <location>
        <begin position="31"/>
        <end position="151"/>
    </location>
</feature>
<feature type="compositionally biased region" description="Polar residues" evidence="1">
    <location>
        <begin position="212"/>
        <end position="224"/>
    </location>
</feature>
<feature type="compositionally biased region" description="Low complexity" evidence="1">
    <location>
        <begin position="103"/>
        <end position="113"/>
    </location>
</feature>
<organism evidence="3 4">
    <name type="scientific">Lyophyllum shimeji</name>
    <name type="common">Hon-shimeji</name>
    <name type="synonym">Tricholoma shimeji</name>
    <dbReference type="NCBI Taxonomy" id="47721"/>
    <lineage>
        <taxon>Eukaryota</taxon>
        <taxon>Fungi</taxon>
        <taxon>Dikarya</taxon>
        <taxon>Basidiomycota</taxon>
        <taxon>Agaricomycotina</taxon>
        <taxon>Agaricomycetes</taxon>
        <taxon>Agaricomycetidae</taxon>
        <taxon>Agaricales</taxon>
        <taxon>Tricholomatineae</taxon>
        <taxon>Lyophyllaceae</taxon>
        <taxon>Lyophyllum</taxon>
    </lineage>
</organism>
<feature type="chain" id="PRO_5040425276" evidence="2">
    <location>
        <begin position="22"/>
        <end position="455"/>
    </location>
</feature>
<gene>
    <name evidence="3" type="ORF">LshimejAT787_0800100</name>
</gene>
<protein>
    <submittedName>
        <fullName evidence="3">Uncharacterized protein</fullName>
    </submittedName>
</protein>
<feature type="signal peptide" evidence="2">
    <location>
        <begin position="1"/>
        <end position="21"/>
    </location>
</feature>
<dbReference type="Proteomes" id="UP001063166">
    <property type="component" value="Unassembled WGS sequence"/>
</dbReference>
<feature type="compositionally biased region" description="Basic residues" evidence="1">
    <location>
        <begin position="85"/>
        <end position="102"/>
    </location>
</feature>
<feature type="compositionally biased region" description="Low complexity" evidence="1">
    <location>
        <begin position="296"/>
        <end position="332"/>
    </location>
</feature>
<feature type="compositionally biased region" description="Polar residues" evidence="1">
    <location>
        <begin position="66"/>
        <end position="76"/>
    </location>
</feature>
<evidence type="ECO:0000256" key="2">
    <source>
        <dbReference type="SAM" id="SignalP"/>
    </source>
</evidence>
<feature type="compositionally biased region" description="Basic and acidic residues" evidence="1">
    <location>
        <begin position="43"/>
        <end position="54"/>
    </location>
</feature>
<evidence type="ECO:0000313" key="4">
    <source>
        <dbReference type="Proteomes" id="UP001063166"/>
    </source>
</evidence>
<keyword evidence="4" id="KW-1185">Reference proteome</keyword>
<evidence type="ECO:0000256" key="1">
    <source>
        <dbReference type="SAM" id="MobiDB-lite"/>
    </source>
</evidence>
<comment type="caution">
    <text evidence="3">The sequence shown here is derived from an EMBL/GenBank/DDBJ whole genome shotgun (WGS) entry which is preliminary data.</text>
</comment>
<feature type="compositionally biased region" description="Basic and acidic residues" evidence="1">
    <location>
        <begin position="193"/>
        <end position="206"/>
    </location>
</feature>
<dbReference type="EMBL" id="BRPK01000008">
    <property type="protein sequence ID" value="GLB40139.1"/>
    <property type="molecule type" value="Genomic_DNA"/>
</dbReference>
<feature type="compositionally biased region" description="Low complexity" evidence="1">
    <location>
        <begin position="231"/>
        <end position="242"/>
    </location>
</feature>
<reference evidence="3" key="1">
    <citation type="submission" date="2022-07" db="EMBL/GenBank/DDBJ databases">
        <title>The genome of Lyophyllum shimeji provides insight into the initial evolution of ectomycorrhizal fungal genome.</title>
        <authorList>
            <person name="Kobayashi Y."/>
            <person name="Shibata T."/>
            <person name="Hirakawa H."/>
            <person name="Shigenobu S."/>
            <person name="Nishiyama T."/>
            <person name="Yamada A."/>
            <person name="Hasebe M."/>
            <person name="Kawaguchi M."/>
        </authorList>
    </citation>
    <scope>NUCLEOTIDE SEQUENCE</scope>
    <source>
        <strain evidence="3">AT787</strain>
    </source>
</reference>
<evidence type="ECO:0000313" key="3">
    <source>
        <dbReference type="EMBL" id="GLB40139.1"/>
    </source>
</evidence>
<feature type="compositionally biased region" description="Basic residues" evidence="1">
    <location>
        <begin position="285"/>
        <end position="295"/>
    </location>
</feature>
<name>A0A9P3PRC7_LYOSH</name>
<feature type="compositionally biased region" description="Low complexity" evidence="1">
    <location>
        <begin position="265"/>
        <end position="279"/>
    </location>
</feature>
<sequence>MHATSALAVAVVAFNAASALAVPMGPVGEGLARRGPTGTGSAHAKDTGVSDHTKAGSHAKGAANPAATTVTITVNPRPTDCNGHKGSHKGSHKAAGQKHAHGAHTSGHHTSSTPGVVARSAAASATPSGSGTTSHTAPTPAPQHHHKNGAHHAAGEVYSSKTHVGKDHKTTVHMFVKGTATHCAEPTLGANGHAKDASHKGAHQGEKGAGSSDASGPTKGQKSSGKVVARSAASPAATPTDKATSKADHAGGAHAHAKGAHEKGAANPAATTVTVTVKPRPTHCNGHKGSHKKAGAHGTHTSGQHTSSTPGVVARSAAASATPSGSGASSNPAPTPAPEHHHNGGHHKGAASPGHVFASATYAGKDHKTAVRHFVKGTATQHCIEPTSGAGTHAKGSSHKGAHQGEKTTTDSAAAHKSNAGSQEGSKTGAKPDPKLVARAADILERFFGELDELD</sequence>
<feature type="compositionally biased region" description="Low complexity" evidence="1">
    <location>
        <begin position="120"/>
        <end position="138"/>
    </location>
</feature>
<feature type="region of interest" description="Disordered" evidence="1">
    <location>
        <begin position="186"/>
        <end position="353"/>
    </location>
</feature>
<keyword evidence="2" id="KW-0732">Signal</keyword>